<dbReference type="AlphaFoldDB" id="I4YBJ4"/>
<organism evidence="2 3">
    <name type="scientific">Wallemia mellicola (strain ATCC MYA-4683 / CBS 633.66)</name>
    <name type="common">Wallemia sebi (CBS 633.66)</name>
    <dbReference type="NCBI Taxonomy" id="671144"/>
    <lineage>
        <taxon>Eukaryota</taxon>
        <taxon>Fungi</taxon>
        <taxon>Dikarya</taxon>
        <taxon>Basidiomycota</taxon>
        <taxon>Wallemiomycotina</taxon>
        <taxon>Wallemiomycetes</taxon>
        <taxon>Wallemiales</taxon>
        <taxon>Wallemiaceae</taxon>
        <taxon>Wallemia</taxon>
    </lineage>
</organism>
<accession>I4YBJ4</accession>
<evidence type="ECO:0000256" key="1">
    <source>
        <dbReference type="SAM" id="Phobius"/>
    </source>
</evidence>
<dbReference type="EMBL" id="JH668233">
    <property type="protein sequence ID" value="EIM21336.1"/>
    <property type="molecule type" value="Genomic_DNA"/>
</dbReference>
<dbReference type="KEGG" id="wse:WALSEDRAFT_69185"/>
<sequence>MVNLPSPSVLQAIGTGFAGITVGMTASWPLVWYSVLDKTSNSNKVKLLHESYRRATLFMPPSIILTTASYTLARKHFSLPAVLMFSLIPYTAFVVFPVNKKLFAKENYPEADVDADSTVDSLLSKWMYIHSVRVLLAASSTFFGFVELFKLLKSGAY</sequence>
<name>I4YBJ4_WALMC</name>
<dbReference type="HOGENOM" id="CLU_1679322_0_0_1"/>
<keyword evidence="1" id="KW-0812">Transmembrane</keyword>
<feature type="transmembrane region" description="Helical" evidence="1">
    <location>
        <begin position="79"/>
        <end position="98"/>
    </location>
</feature>
<gene>
    <name evidence="2" type="ORF">WALSEDRAFT_69185</name>
</gene>
<dbReference type="PANTHER" id="PTHR36535">
    <property type="entry name" value="YALI0E30327P"/>
    <property type="match status" value="1"/>
</dbReference>
<reference evidence="2 3" key="1">
    <citation type="journal article" date="2012" name="Fungal Genet. Biol.">
        <title>The genome of the xerotolerant mold Wallemia sebi reveals adaptations to osmotic stress and suggests cryptic sexual reproduction.</title>
        <authorList>
            <person name="Padamsee M."/>
            <person name="Kumar T.K.A."/>
            <person name="Riley R."/>
            <person name="Binder M."/>
            <person name="Boyd A."/>
            <person name="Calvo A.M."/>
            <person name="Furukawa K."/>
            <person name="Hesse C."/>
            <person name="Hohmann S."/>
            <person name="James T.Y."/>
            <person name="LaButti K."/>
            <person name="Lapidus A."/>
            <person name="Lindquist E."/>
            <person name="Lucas S."/>
            <person name="Miller K."/>
            <person name="Shantappa S."/>
            <person name="Grigoriev I.V."/>
            <person name="Hibbett D.S."/>
            <person name="McLaughlin D.J."/>
            <person name="Spatafora J.W."/>
            <person name="Aime M.C."/>
        </authorList>
    </citation>
    <scope>NUCLEOTIDE SEQUENCE [LARGE SCALE GENOMIC DNA]</scope>
    <source>
        <strain evidence="3">ATCC MYA-4683 / CBS 633.66</strain>
    </source>
</reference>
<evidence type="ECO:0008006" key="4">
    <source>
        <dbReference type="Google" id="ProtNLM"/>
    </source>
</evidence>
<feature type="transmembrane region" description="Helical" evidence="1">
    <location>
        <begin position="134"/>
        <end position="152"/>
    </location>
</feature>
<keyword evidence="3" id="KW-1185">Reference proteome</keyword>
<dbReference type="GeneID" id="18475541"/>
<dbReference type="Proteomes" id="UP000005242">
    <property type="component" value="Unassembled WGS sequence"/>
</dbReference>
<dbReference type="OrthoDB" id="5954308at2759"/>
<keyword evidence="1" id="KW-1133">Transmembrane helix</keyword>
<keyword evidence="1" id="KW-0472">Membrane</keyword>
<dbReference type="Pfam" id="PF08592">
    <property type="entry name" value="Anthrone_oxy"/>
    <property type="match status" value="1"/>
</dbReference>
<dbReference type="RefSeq" id="XP_006958684.1">
    <property type="nucleotide sequence ID" value="XM_006958622.1"/>
</dbReference>
<dbReference type="OMA" id="TASWPLI"/>
<dbReference type="InParanoid" id="I4YBJ4"/>
<feature type="transmembrane region" description="Helical" evidence="1">
    <location>
        <begin position="12"/>
        <end position="35"/>
    </location>
</feature>
<proteinExistence type="predicted"/>
<dbReference type="InterPro" id="IPR013901">
    <property type="entry name" value="Anthrone_oxy"/>
</dbReference>
<evidence type="ECO:0000313" key="3">
    <source>
        <dbReference type="Proteomes" id="UP000005242"/>
    </source>
</evidence>
<dbReference type="PANTHER" id="PTHR36535:SF1">
    <property type="entry name" value="DUF1772 DOMAIN-CONTAINING PROTEIN"/>
    <property type="match status" value="1"/>
</dbReference>
<protein>
    <recommendedName>
        <fullName evidence="4">DUF1772-domain-containing protein</fullName>
    </recommendedName>
</protein>
<evidence type="ECO:0000313" key="2">
    <source>
        <dbReference type="EMBL" id="EIM21336.1"/>
    </source>
</evidence>